<keyword evidence="1" id="KW-0560">Oxidoreductase</keyword>
<dbReference type="SUPFAM" id="SSF48264">
    <property type="entry name" value="Cytochrome P450"/>
    <property type="match status" value="1"/>
</dbReference>
<gene>
    <name evidence="1" type="primary">CYP79A1_0</name>
    <name evidence="1" type="ORF">CK203_016651</name>
</gene>
<comment type="caution">
    <text evidence="1">The sequence shown here is derived from an EMBL/GenBank/DDBJ whole genome shotgun (WGS) entry which is preliminary data.</text>
</comment>
<reference evidence="1 2" key="1">
    <citation type="journal article" date="2018" name="PLoS Genet.">
        <title>Population sequencing reveals clonal diversity and ancestral inbreeding in the grapevine cultivar Chardonnay.</title>
        <authorList>
            <person name="Roach M.J."/>
            <person name="Johnson D.L."/>
            <person name="Bohlmann J."/>
            <person name="van Vuuren H.J."/>
            <person name="Jones S.J."/>
            <person name="Pretorius I.S."/>
            <person name="Schmidt S.A."/>
            <person name="Borneman A.R."/>
        </authorList>
    </citation>
    <scope>NUCLEOTIDE SEQUENCE [LARGE SCALE GENOMIC DNA]</scope>
    <source>
        <strain evidence="2">cv. Chardonnay</strain>
        <tissue evidence="1">Leaf</tissue>
    </source>
</reference>
<dbReference type="Pfam" id="PF00067">
    <property type="entry name" value="p450"/>
    <property type="match status" value="1"/>
</dbReference>
<dbReference type="GO" id="GO:0016705">
    <property type="term" value="F:oxidoreductase activity, acting on paired donors, with incorporation or reduction of molecular oxygen"/>
    <property type="evidence" value="ECO:0007669"/>
    <property type="project" value="InterPro"/>
</dbReference>
<dbReference type="EMBL" id="QGNW01000067">
    <property type="protein sequence ID" value="RVX03019.1"/>
    <property type="molecule type" value="Genomic_DNA"/>
</dbReference>
<keyword evidence="1" id="KW-0503">Monooxygenase</keyword>
<sequence>MLRPLGEKLCGFTHGTIQCPHLSMADAVVAGYFIPKGSHVLLSRVGLGRNPRIWEEPLRFNQSGI</sequence>
<dbReference type="InterPro" id="IPR001128">
    <property type="entry name" value="Cyt_P450"/>
</dbReference>
<dbReference type="Gene3D" id="1.10.630.10">
    <property type="entry name" value="Cytochrome P450"/>
    <property type="match status" value="1"/>
</dbReference>
<organism evidence="1 2">
    <name type="scientific">Vitis vinifera</name>
    <name type="common">Grape</name>
    <dbReference type="NCBI Taxonomy" id="29760"/>
    <lineage>
        <taxon>Eukaryota</taxon>
        <taxon>Viridiplantae</taxon>
        <taxon>Streptophyta</taxon>
        <taxon>Embryophyta</taxon>
        <taxon>Tracheophyta</taxon>
        <taxon>Spermatophyta</taxon>
        <taxon>Magnoliopsida</taxon>
        <taxon>eudicotyledons</taxon>
        <taxon>Gunneridae</taxon>
        <taxon>Pentapetalae</taxon>
        <taxon>rosids</taxon>
        <taxon>Vitales</taxon>
        <taxon>Vitaceae</taxon>
        <taxon>Viteae</taxon>
        <taxon>Vitis</taxon>
    </lineage>
</organism>
<evidence type="ECO:0000313" key="2">
    <source>
        <dbReference type="Proteomes" id="UP000288805"/>
    </source>
</evidence>
<dbReference type="InterPro" id="IPR036396">
    <property type="entry name" value="Cyt_P450_sf"/>
</dbReference>
<accession>A0A438J229</accession>
<dbReference type="PANTHER" id="PTHR47949:SF4">
    <property type="entry name" value="TYROSINE N-MONOOXYGENASE"/>
    <property type="match status" value="1"/>
</dbReference>
<dbReference type="GO" id="GO:0005506">
    <property type="term" value="F:iron ion binding"/>
    <property type="evidence" value="ECO:0007669"/>
    <property type="project" value="InterPro"/>
</dbReference>
<name>A0A438J229_VITVI</name>
<evidence type="ECO:0000313" key="1">
    <source>
        <dbReference type="EMBL" id="RVX03019.1"/>
    </source>
</evidence>
<dbReference type="Proteomes" id="UP000288805">
    <property type="component" value="Unassembled WGS sequence"/>
</dbReference>
<protein>
    <submittedName>
        <fullName evidence="1">Tyrosine N-monooxygenase</fullName>
    </submittedName>
</protein>
<proteinExistence type="predicted"/>
<dbReference type="PANTHER" id="PTHR47949">
    <property type="entry name" value="CYTOCHROME P450 703A2-RELATED-RELATED"/>
    <property type="match status" value="1"/>
</dbReference>
<dbReference type="InterPro" id="IPR051382">
    <property type="entry name" value="CYP450_AA/FA_Hydroxylases"/>
</dbReference>
<dbReference type="GO" id="GO:0004497">
    <property type="term" value="F:monooxygenase activity"/>
    <property type="evidence" value="ECO:0007669"/>
    <property type="project" value="UniProtKB-KW"/>
</dbReference>
<dbReference type="GO" id="GO:0020037">
    <property type="term" value="F:heme binding"/>
    <property type="evidence" value="ECO:0007669"/>
    <property type="project" value="InterPro"/>
</dbReference>
<dbReference type="AlphaFoldDB" id="A0A438J229"/>